<sequence length="75" mass="8244">MQRFALRRAALVATGKTAPIHHALSRPLECEAEAIGRMINLAHLADNAPLYIVHLSNGLGWIIYVWHANSANRCG</sequence>
<reference evidence="1" key="1">
    <citation type="submission" date="2019-05" db="EMBL/GenBank/DDBJ databases">
        <authorList>
            <consortium name="Pathogen Informatics"/>
        </authorList>
    </citation>
    <scope>NUCLEOTIDE SEQUENCE [LARGE SCALE GENOMIC DNA]</scope>
    <source>
        <strain evidence="1">NCTC12965</strain>
    </source>
</reference>
<protein>
    <submittedName>
        <fullName evidence="1">D-phenylhydantoinase</fullName>
        <ecNumber evidence="1">3.5.2.-</ecNumber>
    </submittedName>
</protein>
<dbReference type="EMBL" id="CABEEZ010000068">
    <property type="protein sequence ID" value="VTR30640.1"/>
    <property type="molecule type" value="Genomic_DNA"/>
</dbReference>
<dbReference type="AlphaFoldDB" id="A0A4U9UBT9"/>
<name>A0A4U9UBT9_SERFO</name>
<dbReference type="GO" id="GO:0016787">
    <property type="term" value="F:hydrolase activity"/>
    <property type="evidence" value="ECO:0007669"/>
    <property type="project" value="UniProtKB-KW"/>
</dbReference>
<dbReference type="SUPFAM" id="SSF51556">
    <property type="entry name" value="Metallo-dependent hydrolases"/>
    <property type="match status" value="1"/>
</dbReference>
<proteinExistence type="predicted"/>
<dbReference type="InterPro" id="IPR032466">
    <property type="entry name" value="Metal_Hydrolase"/>
</dbReference>
<keyword evidence="1" id="KW-0378">Hydrolase</keyword>
<organism evidence="1">
    <name type="scientific">Serratia fonticola</name>
    <dbReference type="NCBI Taxonomy" id="47917"/>
    <lineage>
        <taxon>Bacteria</taxon>
        <taxon>Pseudomonadati</taxon>
        <taxon>Pseudomonadota</taxon>
        <taxon>Gammaproteobacteria</taxon>
        <taxon>Enterobacterales</taxon>
        <taxon>Yersiniaceae</taxon>
        <taxon>Serratia</taxon>
    </lineage>
</organism>
<dbReference type="Gene3D" id="3.20.20.140">
    <property type="entry name" value="Metal-dependent hydrolases"/>
    <property type="match status" value="1"/>
</dbReference>
<evidence type="ECO:0000313" key="1">
    <source>
        <dbReference type="EMBL" id="VTR30640.1"/>
    </source>
</evidence>
<dbReference type="EC" id="3.5.2.-" evidence="1"/>
<accession>A0A4U9UBT9</accession>
<gene>
    <name evidence="1" type="primary">hyuA_2</name>
    <name evidence="1" type="ORF">NCTC12965_03089</name>
</gene>